<evidence type="ECO:0000256" key="1">
    <source>
        <dbReference type="SAM" id="Phobius"/>
    </source>
</evidence>
<organism evidence="2">
    <name type="scientific">Lepeophtheirus salmonis</name>
    <name type="common">Salmon louse</name>
    <name type="synonym">Caligus salmonis</name>
    <dbReference type="NCBI Taxonomy" id="72036"/>
    <lineage>
        <taxon>Eukaryota</taxon>
        <taxon>Metazoa</taxon>
        <taxon>Ecdysozoa</taxon>
        <taxon>Arthropoda</taxon>
        <taxon>Crustacea</taxon>
        <taxon>Multicrustacea</taxon>
        <taxon>Hexanauplia</taxon>
        <taxon>Copepoda</taxon>
        <taxon>Siphonostomatoida</taxon>
        <taxon>Caligidae</taxon>
        <taxon>Lepeophtheirus</taxon>
    </lineage>
</organism>
<name>A0A0K2UFJ0_LEPSM</name>
<protein>
    <submittedName>
        <fullName evidence="2">Uncharacterized protein</fullName>
    </submittedName>
</protein>
<accession>A0A0K2UFJ0</accession>
<keyword evidence="1" id="KW-1133">Transmembrane helix</keyword>
<dbReference type="AlphaFoldDB" id="A0A0K2UFJ0"/>
<dbReference type="EMBL" id="HACA01019100">
    <property type="protein sequence ID" value="CDW36461.1"/>
    <property type="molecule type" value="Transcribed_RNA"/>
</dbReference>
<reference evidence="2" key="1">
    <citation type="submission" date="2014-05" db="EMBL/GenBank/DDBJ databases">
        <authorList>
            <person name="Chronopoulou M."/>
        </authorList>
    </citation>
    <scope>NUCLEOTIDE SEQUENCE</scope>
    <source>
        <tissue evidence="2">Whole organism</tissue>
    </source>
</reference>
<proteinExistence type="predicted"/>
<feature type="transmembrane region" description="Helical" evidence="1">
    <location>
        <begin position="50"/>
        <end position="70"/>
    </location>
</feature>
<evidence type="ECO:0000313" key="2">
    <source>
        <dbReference type="EMBL" id="CDW36461.1"/>
    </source>
</evidence>
<feature type="transmembrane region" description="Helical" evidence="1">
    <location>
        <begin position="20"/>
        <end position="44"/>
    </location>
</feature>
<keyword evidence="1" id="KW-0472">Membrane</keyword>
<keyword evidence="1" id="KW-0812">Transmembrane</keyword>
<sequence length="113" mass="13495">MDLCMSTLCDAHALMSFKYILLDLLLLGPSTPYFFVFRCCFLYLQELCCFPFFFTVYYYYLFTHYFNILFSEKKYIFKNITRRKNKCAPSNKSVGSPSLLFTNLFIRARAKRT</sequence>